<evidence type="ECO:0000256" key="7">
    <source>
        <dbReference type="ARBA" id="ARBA00018452"/>
    </source>
</evidence>
<keyword evidence="14" id="KW-0560">Oxidoreductase</keyword>
<evidence type="ECO:0000256" key="13">
    <source>
        <dbReference type="ARBA" id="ARBA00022964"/>
    </source>
</evidence>
<evidence type="ECO:0000313" key="25">
    <source>
        <dbReference type="Proteomes" id="UP000728032"/>
    </source>
</evidence>
<evidence type="ECO:0000256" key="11">
    <source>
        <dbReference type="ARBA" id="ARBA00022824"/>
    </source>
</evidence>
<feature type="binding site" evidence="22">
    <location>
        <position position="261"/>
    </location>
    <ligand>
        <name>Fe cation</name>
        <dbReference type="ChEBI" id="CHEBI:24875"/>
    </ligand>
</feature>
<reference evidence="24" key="1">
    <citation type="submission" date="2020-11" db="EMBL/GenBank/DDBJ databases">
        <authorList>
            <person name="Tran Van P."/>
        </authorList>
    </citation>
    <scope>NUCLEOTIDE SEQUENCE</scope>
</reference>
<keyword evidence="12" id="KW-0828">Tyrosine catabolism</keyword>
<evidence type="ECO:0000313" key="24">
    <source>
        <dbReference type="EMBL" id="CAD7654327.1"/>
    </source>
</evidence>
<dbReference type="GO" id="GO:0000139">
    <property type="term" value="C:Golgi membrane"/>
    <property type="evidence" value="ECO:0007669"/>
    <property type="project" value="UniProtKB-SubCell"/>
</dbReference>
<dbReference type="Gene3D" id="3.10.180.10">
    <property type="entry name" value="2,3-Dihydroxybiphenyl 1,2-Dioxygenase, domain 1"/>
    <property type="match status" value="2"/>
</dbReference>
<dbReference type="PANTHER" id="PTHR11959:SF10">
    <property type="entry name" value="4-HYDROXYPHENYLPYRUVATE DIOXYGENASE-LIKE PROTEIN"/>
    <property type="match status" value="1"/>
</dbReference>
<gene>
    <name evidence="24" type="ORF">ONB1V03_LOCUS10974</name>
</gene>
<evidence type="ECO:0000259" key="23">
    <source>
        <dbReference type="PROSITE" id="PS51819"/>
    </source>
</evidence>
<evidence type="ECO:0000256" key="21">
    <source>
        <dbReference type="PIRNR" id="PIRNR009283"/>
    </source>
</evidence>
<keyword evidence="10" id="KW-0677">Repeat</keyword>
<keyword evidence="11" id="KW-0256">Endoplasmic reticulum</keyword>
<keyword evidence="15 22" id="KW-0408">Iron</keyword>
<sequence>MMSKVMSISHITLYVSNAKQTAINYCFQYGFRPFRYRGLESGDRLQSSHAVINNNVILVFVSPLIHCEDNDHISGHIARHGDAVKDIAFNVNSLDELVPQLRHKSGQDVKQWCESDNNGSVKFSKLLAFGDITHTLIERNDYPKDLFLPGWQSSPLQTVLKNSIWSQLEPIDLRFIDHVAVNQPVGQMSSLVNWYENVLGFQRFWSVDDTIIGTQLSGLRTIFMTNENENIKIPVVEPGPGAKRSQIQEFLDYNYGPGVQHIALYTSDICVTVAKLKLRGVEFLSTPDIYYERLTERLKCDDVVKHEICKLQELRILVDFDENGYLLQIFTKPVDDRPTLFFEIIERHNYNGFGAGNIKALFEAIEAQQILRGNL</sequence>
<name>A0A7R9QQN2_9ACAR</name>
<evidence type="ECO:0000256" key="15">
    <source>
        <dbReference type="ARBA" id="ARBA00023004"/>
    </source>
</evidence>
<proteinExistence type="inferred from homology"/>
<dbReference type="FunFam" id="3.10.180.10:FF:000022">
    <property type="entry name" value="4-hydroxyphenylpyruvate dioxygenase"/>
    <property type="match status" value="1"/>
</dbReference>
<dbReference type="CDD" id="cd07250">
    <property type="entry name" value="HPPD_C_like"/>
    <property type="match status" value="1"/>
</dbReference>
<dbReference type="InterPro" id="IPR037523">
    <property type="entry name" value="VOC_core"/>
</dbReference>
<dbReference type="NCBIfam" id="TIGR01263">
    <property type="entry name" value="4HPPD"/>
    <property type="match status" value="1"/>
</dbReference>
<evidence type="ECO:0000256" key="6">
    <source>
        <dbReference type="ARBA" id="ARBA00011738"/>
    </source>
</evidence>
<keyword evidence="9 22" id="KW-0479">Metal-binding</keyword>
<feature type="domain" description="VOC" evidence="23">
    <location>
        <begin position="7"/>
        <end position="139"/>
    </location>
</feature>
<evidence type="ECO:0000256" key="2">
    <source>
        <dbReference type="ARBA" id="ARBA00004406"/>
    </source>
</evidence>
<feature type="binding site" evidence="22">
    <location>
        <position position="343"/>
    </location>
    <ligand>
        <name>Fe cation</name>
        <dbReference type="ChEBI" id="CHEBI:24875"/>
    </ligand>
</feature>
<comment type="similarity">
    <text evidence="5 21">Belongs to the 4HPPD family.</text>
</comment>
<evidence type="ECO:0000256" key="8">
    <source>
        <dbReference type="ARBA" id="ARBA00022490"/>
    </source>
</evidence>
<dbReference type="EMBL" id="OC922639">
    <property type="protein sequence ID" value="CAD7654327.1"/>
    <property type="molecule type" value="Genomic_DNA"/>
</dbReference>
<dbReference type="GO" id="GO:0042803">
    <property type="term" value="F:protein homodimerization activity"/>
    <property type="evidence" value="ECO:0007669"/>
    <property type="project" value="UniProtKB-ARBA"/>
</dbReference>
<feature type="binding site" evidence="22">
    <location>
        <position position="178"/>
    </location>
    <ligand>
        <name>Fe cation</name>
        <dbReference type="ChEBI" id="CHEBI:24875"/>
    </ligand>
</feature>
<dbReference type="InterPro" id="IPR005956">
    <property type="entry name" value="4OHPhenylPyrv_dOase"/>
</dbReference>
<dbReference type="GO" id="GO:0006559">
    <property type="term" value="P:L-phenylalanine catabolic process"/>
    <property type="evidence" value="ECO:0007669"/>
    <property type="project" value="UniProtKB-KW"/>
</dbReference>
<evidence type="ECO:0000256" key="12">
    <source>
        <dbReference type="ARBA" id="ARBA00022878"/>
    </source>
</evidence>
<comment type="pathway">
    <text evidence="4">Amino-acid degradation; L-phenylalanine degradation; acetoacetate and fumarate from L-phenylalanine: step 3/6.</text>
</comment>
<evidence type="ECO:0000256" key="9">
    <source>
        <dbReference type="ARBA" id="ARBA00022723"/>
    </source>
</evidence>
<dbReference type="InterPro" id="IPR041735">
    <property type="entry name" value="4OHPhenylPyrv_dOase_C"/>
</dbReference>
<dbReference type="OrthoDB" id="414569at2759"/>
<dbReference type="SUPFAM" id="SSF54593">
    <property type="entry name" value="Glyoxalase/Bleomycin resistance protein/Dihydroxybiphenyl dioxygenase"/>
    <property type="match status" value="1"/>
</dbReference>
<evidence type="ECO:0000256" key="10">
    <source>
        <dbReference type="ARBA" id="ARBA00022737"/>
    </source>
</evidence>
<comment type="subunit">
    <text evidence="6">Homodimer.</text>
</comment>
<keyword evidence="25" id="KW-1185">Reference proteome</keyword>
<dbReference type="AlphaFoldDB" id="A0A7R9QQN2"/>
<comment type="subcellular location">
    <subcellularLocation>
        <location evidence="3">Cytoplasm</location>
    </subcellularLocation>
    <subcellularLocation>
        <location evidence="2">Endoplasmic reticulum membrane</location>
        <topology evidence="2">Peripheral membrane protein</topology>
    </subcellularLocation>
    <subcellularLocation>
        <location evidence="1">Golgi apparatus membrane</location>
        <topology evidence="1">Peripheral membrane protein</topology>
    </subcellularLocation>
</comment>
<keyword evidence="13" id="KW-0223">Dioxygenase</keyword>
<evidence type="ECO:0000256" key="14">
    <source>
        <dbReference type="ARBA" id="ARBA00023002"/>
    </source>
</evidence>
<dbReference type="GO" id="GO:0046872">
    <property type="term" value="F:metal ion binding"/>
    <property type="evidence" value="ECO:0007669"/>
    <property type="project" value="UniProtKB-KW"/>
</dbReference>
<dbReference type="InterPro" id="IPR029068">
    <property type="entry name" value="Glyas_Bleomycin-R_OHBP_Dase"/>
</dbReference>
<feature type="domain" description="VOC" evidence="23">
    <location>
        <begin position="175"/>
        <end position="332"/>
    </location>
</feature>
<evidence type="ECO:0000256" key="16">
    <source>
        <dbReference type="ARBA" id="ARBA00023034"/>
    </source>
</evidence>
<evidence type="ECO:0000256" key="22">
    <source>
        <dbReference type="PIRSR" id="PIRSR009283-1"/>
    </source>
</evidence>
<evidence type="ECO:0000256" key="20">
    <source>
        <dbReference type="ARBA" id="ARBA00048047"/>
    </source>
</evidence>
<evidence type="ECO:0000256" key="5">
    <source>
        <dbReference type="ARBA" id="ARBA00005877"/>
    </source>
</evidence>
<keyword evidence="16" id="KW-0333">Golgi apparatus</keyword>
<comment type="function">
    <text evidence="19">Catalyzes the conversion of 4-hydroxyphenylpyruvic acid to homogentisic acid, one of the steps in tyrosine catabolism.</text>
</comment>
<dbReference type="PANTHER" id="PTHR11959">
    <property type="entry name" value="4-HYDROXYPHENYLPYRUVATE DIOXYGENASE"/>
    <property type="match status" value="1"/>
</dbReference>
<dbReference type="PIRSF" id="PIRSF009283">
    <property type="entry name" value="HPP_dOase"/>
    <property type="match status" value="1"/>
</dbReference>
<evidence type="ECO:0000256" key="17">
    <source>
        <dbReference type="ARBA" id="ARBA00023136"/>
    </source>
</evidence>
<evidence type="ECO:0000256" key="18">
    <source>
        <dbReference type="ARBA" id="ARBA00023232"/>
    </source>
</evidence>
<dbReference type="InterPro" id="IPR041736">
    <property type="entry name" value="4OHPhenylPyrv_dOase_N"/>
</dbReference>
<comment type="cofactor">
    <cofactor evidence="22">
        <name>Fe cation</name>
        <dbReference type="ChEBI" id="CHEBI:24875"/>
    </cofactor>
    <text evidence="22">Binds 1 Fe cation per subunit.</text>
</comment>
<evidence type="ECO:0000256" key="19">
    <source>
        <dbReference type="ARBA" id="ARBA00033727"/>
    </source>
</evidence>
<protein>
    <recommendedName>
        <fullName evidence="7 21">4-hydroxyphenylpyruvate dioxygenase</fullName>
    </recommendedName>
</protein>
<dbReference type="Proteomes" id="UP000728032">
    <property type="component" value="Unassembled WGS sequence"/>
</dbReference>
<dbReference type="EMBL" id="CAJPVJ010007814">
    <property type="protein sequence ID" value="CAG2171514.1"/>
    <property type="molecule type" value="Genomic_DNA"/>
</dbReference>
<dbReference type="GO" id="GO:0006572">
    <property type="term" value="P:L-tyrosine catabolic process"/>
    <property type="evidence" value="ECO:0007669"/>
    <property type="project" value="UniProtKB-KW"/>
</dbReference>
<keyword evidence="18" id="KW-0585">Phenylalanine catabolism</keyword>
<keyword evidence="17" id="KW-0472">Membrane</keyword>
<keyword evidence="8" id="KW-0963">Cytoplasm</keyword>
<comment type="catalytic activity">
    <reaction evidence="20">
        <text>3-(4-hydroxyphenyl)pyruvate + O2 = homogentisate + CO2</text>
        <dbReference type="Rhea" id="RHEA:16189"/>
        <dbReference type="ChEBI" id="CHEBI:15379"/>
        <dbReference type="ChEBI" id="CHEBI:16169"/>
        <dbReference type="ChEBI" id="CHEBI:16526"/>
        <dbReference type="ChEBI" id="CHEBI:36242"/>
        <dbReference type="EC" id="1.13.11.27"/>
    </reaction>
    <physiologicalReaction direction="left-to-right" evidence="20">
        <dbReference type="Rhea" id="RHEA:16190"/>
    </physiologicalReaction>
</comment>
<dbReference type="CDD" id="cd08342">
    <property type="entry name" value="HPPD_N_like"/>
    <property type="match status" value="1"/>
</dbReference>
<organism evidence="24">
    <name type="scientific">Oppiella nova</name>
    <dbReference type="NCBI Taxonomy" id="334625"/>
    <lineage>
        <taxon>Eukaryota</taxon>
        <taxon>Metazoa</taxon>
        <taxon>Ecdysozoa</taxon>
        <taxon>Arthropoda</taxon>
        <taxon>Chelicerata</taxon>
        <taxon>Arachnida</taxon>
        <taxon>Acari</taxon>
        <taxon>Acariformes</taxon>
        <taxon>Sarcoptiformes</taxon>
        <taxon>Oribatida</taxon>
        <taxon>Brachypylina</taxon>
        <taxon>Oppioidea</taxon>
        <taxon>Oppiidae</taxon>
        <taxon>Oppiella</taxon>
    </lineage>
</organism>
<dbReference type="InterPro" id="IPR004360">
    <property type="entry name" value="Glyas_Fos-R_dOase_dom"/>
</dbReference>
<evidence type="ECO:0000256" key="4">
    <source>
        <dbReference type="ARBA" id="ARBA00005162"/>
    </source>
</evidence>
<accession>A0A7R9QQN2</accession>
<evidence type="ECO:0000256" key="1">
    <source>
        <dbReference type="ARBA" id="ARBA00004395"/>
    </source>
</evidence>
<evidence type="ECO:0000256" key="3">
    <source>
        <dbReference type="ARBA" id="ARBA00004496"/>
    </source>
</evidence>
<dbReference type="Pfam" id="PF00903">
    <property type="entry name" value="Glyoxalase"/>
    <property type="match status" value="1"/>
</dbReference>
<dbReference type="GO" id="GO:0003868">
    <property type="term" value="F:4-hydroxyphenylpyruvate dioxygenase activity"/>
    <property type="evidence" value="ECO:0007669"/>
    <property type="project" value="UniProtKB-EC"/>
</dbReference>
<dbReference type="GO" id="GO:0005789">
    <property type="term" value="C:endoplasmic reticulum membrane"/>
    <property type="evidence" value="ECO:0007669"/>
    <property type="project" value="UniProtKB-SubCell"/>
</dbReference>
<dbReference type="PROSITE" id="PS51819">
    <property type="entry name" value="VOC"/>
    <property type="match status" value="2"/>
</dbReference>